<name>A0ABQ9DL36_9PASS</name>
<comment type="similarity">
    <text evidence="3">Belongs to the IFIT family.</text>
</comment>
<organism evidence="4 5">
    <name type="scientific">Willisornis vidua</name>
    <name type="common">Xingu scale-backed antbird</name>
    <dbReference type="NCBI Taxonomy" id="1566151"/>
    <lineage>
        <taxon>Eukaryota</taxon>
        <taxon>Metazoa</taxon>
        <taxon>Chordata</taxon>
        <taxon>Craniata</taxon>
        <taxon>Vertebrata</taxon>
        <taxon>Euteleostomi</taxon>
        <taxon>Archelosauria</taxon>
        <taxon>Archosauria</taxon>
        <taxon>Dinosauria</taxon>
        <taxon>Saurischia</taxon>
        <taxon>Theropoda</taxon>
        <taxon>Coelurosauria</taxon>
        <taxon>Aves</taxon>
        <taxon>Neognathae</taxon>
        <taxon>Neoaves</taxon>
        <taxon>Telluraves</taxon>
        <taxon>Australaves</taxon>
        <taxon>Passeriformes</taxon>
        <taxon>Thamnophilidae</taxon>
        <taxon>Willisornis</taxon>
    </lineage>
</organism>
<proteinExistence type="inferred from homology"/>
<keyword evidence="2" id="KW-0802">TPR repeat</keyword>
<keyword evidence="5" id="KW-1185">Reference proteome</keyword>
<dbReference type="InterPro" id="IPR011990">
    <property type="entry name" value="TPR-like_helical_dom_sf"/>
</dbReference>
<dbReference type="PANTHER" id="PTHR10271:SF0">
    <property type="entry name" value="INTERFERON-INDUCED PROTEIN WITH TETRATRICOPEPTIDE REPEATS 5"/>
    <property type="match status" value="1"/>
</dbReference>
<dbReference type="Gene3D" id="1.25.40.10">
    <property type="entry name" value="Tetratricopeptide repeat domain"/>
    <property type="match status" value="3"/>
</dbReference>
<evidence type="ECO:0000256" key="2">
    <source>
        <dbReference type="ARBA" id="ARBA00022803"/>
    </source>
</evidence>
<dbReference type="EMBL" id="WHWB01033239">
    <property type="protein sequence ID" value="KAJ7421179.1"/>
    <property type="molecule type" value="Genomic_DNA"/>
</dbReference>
<protein>
    <submittedName>
        <fullName evidence="4">Interferon-induced protein with tetratricopeptide repeat 2-like protein</fullName>
    </submittedName>
</protein>
<evidence type="ECO:0000256" key="1">
    <source>
        <dbReference type="ARBA" id="ARBA00022737"/>
    </source>
</evidence>
<evidence type="ECO:0000313" key="5">
    <source>
        <dbReference type="Proteomes" id="UP001145742"/>
    </source>
</evidence>
<dbReference type="SUPFAM" id="SSF48452">
    <property type="entry name" value="TPR-like"/>
    <property type="match status" value="2"/>
</dbReference>
<reference evidence="4" key="1">
    <citation type="submission" date="2019-10" db="EMBL/GenBank/DDBJ databases">
        <authorList>
            <person name="Soares A.E.R."/>
            <person name="Aleixo A."/>
            <person name="Schneider P."/>
            <person name="Miyaki C.Y."/>
            <person name="Schneider M.P."/>
            <person name="Mello C."/>
            <person name="Vasconcelos A.T.R."/>
        </authorList>
    </citation>
    <scope>NUCLEOTIDE SEQUENCE</scope>
    <source>
        <tissue evidence="4">Muscle</tissue>
    </source>
</reference>
<accession>A0ABQ9DL36</accession>
<sequence length="438" mass="50452">MSKEQLKEKLERLQCHFTWQLGVVAFYNPSHVLQKLAVEIKHTTNQNQVALLGLQAYLHQLNNQSREALQSLRAAEKLNRGEREKAATAGSLVIQGNYAWIYFLQGSDLEAKESLAQAQQLWDAQLIPYMQAQKGWSLLAIRTGHGERARECFETALMADPENSHFQAGLAKALYFSWSYFQYHDTASQARRHLETTVREQPNNYRAKAYLARLIEQVDKIKPVALLEECAEKSSDPEVLKSSALSWLPQSVEQAVKIIQKVLQQDPGYHLLYQALAKCYKIQWVNAEEQDKENILDKAIKQLKEIVQKHPDLDLTLVRLQLAEFIGVRDPAQEEEIYKDLEKKVDTMSLRCRQALNLSWGKFLLYQKRREDEAKAKFMEGYKIPAHTEQRKECLGRLKKMAWLHQDRGDTDSAAAIHDFLRDTKQGLPGELSRLSIH</sequence>
<dbReference type="Proteomes" id="UP001145742">
    <property type="component" value="Unassembled WGS sequence"/>
</dbReference>
<comment type="caution">
    <text evidence="4">The sequence shown here is derived from an EMBL/GenBank/DDBJ whole genome shotgun (WGS) entry which is preliminary data.</text>
</comment>
<keyword evidence="1" id="KW-0677">Repeat</keyword>
<evidence type="ECO:0000256" key="3">
    <source>
        <dbReference type="ARBA" id="ARBA00038336"/>
    </source>
</evidence>
<dbReference type="PANTHER" id="PTHR10271">
    <property type="entry name" value="INTERFERON-INDUCED PROTEIN WITH TETRATRICOPEPTIDE REPEATS"/>
    <property type="match status" value="1"/>
</dbReference>
<evidence type="ECO:0000313" key="4">
    <source>
        <dbReference type="EMBL" id="KAJ7421179.1"/>
    </source>
</evidence>
<gene>
    <name evidence="4" type="ORF">WISP_44053</name>
</gene>